<protein>
    <recommendedName>
        <fullName evidence="6">FAD-binding domain-containing protein</fullName>
    </recommendedName>
</protein>
<gene>
    <name evidence="7" type="ORF">DFH07DRAFT_827541</name>
</gene>
<name>A0AAD7IWV6_9AGAR</name>
<keyword evidence="4" id="KW-0560">Oxidoreductase</keyword>
<dbReference type="InterPro" id="IPR002938">
    <property type="entry name" value="FAD-bd"/>
</dbReference>
<dbReference type="GO" id="GO:0071949">
    <property type="term" value="F:FAD binding"/>
    <property type="evidence" value="ECO:0007669"/>
    <property type="project" value="InterPro"/>
</dbReference>
<dbReference type="GO" id="GO:0004497">
    <property type="term" value="F:monooxygenase activity"/>
    <property type="evidence" value="ECO:0007669"/>
    <property type="project" value="UniProtKB-KW"/>
</dbReference>
<dbReference type="InterPro" id="IPR050493">
    <property type="entry name" value="FAD-dep_Monooxygenase_BioMet"/>
</dbReference>
<accession>A0AAD7IWV6</accession>
<dbReference type="PRINTS" id="PR00420">
    <property type="entry name" value="RNGMNOXGNASE"/>
</dbReference>
<evidence type="ECO:0000256" key="2">
    <source>
        <dbReference type="ARBA" id="ARBA00022630"/>
    </source>
</evidence>
<dbReference type="Proteomes" id="UP001215280">
    <property type="component" value="Unassembled WGS sequence"/>
</dbReference>
<evidence type="ECO:0000256" key="5">
    <source>
        <dbReference type="ARBA" id="ARBA00023033"/>
    </source>
</evidence>
<reference evidence="7" key="1">
    <citation type="submission" date="2023-03" db="EMBL/GenBank/DDBJ databases">
        <title>Massive genome expansion in bonnet fungi (Mycena s.s.) driven by repeated elements and novel gene families across ecological guilds.</title>
        <authorList>
            <consortium name="Lawrence Berkeley National Laboratory"/>
            <person name="Harder C.B."/>
            <person name="Miyauchi S."/>
            <person name="Viragh M."/>
            <person name="Kuo A."/>
            <person name="Thoen E."/>
            <person name="Andreopoulos B."/>
            <person name="Lu D."/>
            <person name="Skrede I."/>
            <person name="Drula E."/>
            <person name="Henrissat B."/>
            <person name="Morin E."/>
            <person name="Kohler A."/>
            <person name="Barry K."/>
            <person name="LaButti K."/>
            <person name="Morin E."/>
            <person name="Salamov A."/>
            <person name="Lipzen A."/>
            <person name="Mereny Z."/>
            <person name="Hegedus B."/>
            <person name="Baldrian P."/>
            <person name="Stursova M."/>
            <person name="Weitz H."/>
            <person name="Taylor A."/>
            <person name="Grigoriev I.V."/>
            <person name="Nagy L.G."/>
            <person name="Martin F."/>
            <person name="Kauserud H."/>
        </authorList>
    </citation>
    <scope>NUCLEOTIDE SEQUENCE</scope>
    <source>
        <strain evidence="7">CBHHK188m</strain>
    </source>
</reference>
<dbReference type="PANTHER" id="PTHR13789:SF309">
    <property type="entry name" value="PUTATIVE (AFU_ORTHOLOGUE AFUA_6G14510)-RELATED"/>
    <property type="match status" value="1"/>
</dbReference>
<keyword evidence="8" id="KW-1185">Reference proteome</keyword>
<keyword evidence="3" id="KW-0274">FAD</keyword>
<evidence type="ECO:0000256" key="1">
    <source>
        <dbReference type="ARBA" id="ARBA00007992"/>
    </source>
</evidence>
<comment type="similarity">
    <text evidence="1">Belongs to the paxM FAD-dependent monooxygenase family.</text>
</comment>
<feature type="domain" description="FAD-binding" evidence="6">
    <location>
        <begin position="17"/>
        <end position="365"/>
    </location>
</feature>
<evidence type="ECO:0000313" key="7">
    <source>
        <dbReference type="EMBL" id="KAJ7750389.1"/>
    </source>
</evidence>
<dbReference type="PANTHER" id="PTHR13789">
    <property type="entry name" value="MONOOXYGENASE"/>
    <property type="match status" value="1"/>
</dbReference>
<dbReference type="EMBL" id="JARJLG010000082">
    <property type="protein sequence ID" value="KAJ7750389.1"/>
    <property type="molecule type" value="Genomic_DNA"/>
</dbReference>
<dbReference type="Pfam" id="PF01494">
    <property type="entry name" value="FAD_binding_3"/>
    <property type="match status" value="1"/>
</dbReference>
<organism evidence="7 8">
    <name type="scientific">Mycena maculata</name>
    <dbReference type="NCBI Taxonomy" id="230809"/>
    <lineage>
        <taxon>Eukaryota</taxon>
        <taxon>Fungi</taxon>
        <taxon>Dikarya</taxon>
        <taxon>Basidiomycota</taxon>
        <taxon>Agaricomycotina</taxon>
        <taxon>Agaricomycetes</taxon>
        <taxon>Agaricomycetidae</taxon>
        <taxon>Agaricales</taxon>
        <taxon>Marasmiineae</taxon>
        <taxon>Mycenaceae</taxon>
        <taxon>Mycena</taxon>
    </lineage>
</organism>
<evidence type="ECO:0000259" key="6">
    <source>
        <dbReference type="Pfam" id="PF01494"/>
    </source>
</evidence>
<dbReference type="Gene3D" id="3.50.50.60">
    <property type="entry name" value="FAD/NAD(P)-binding domain"/>
    <property type="match status" value="1"/>
</dbReference>
<dbReference type="SUPFAM" id="SSF51905">
    <property type="entry name" value="FAD/NAD(P)-binding domain"/>
    <property type="match status" value="1"/>
</dbReference>
<comment type="caution">
    <text evidence="7">The sequence shown here is derived from an EMBL/GenBank/DDBJ whole genome shotgun (WGS) entry which is preliminary data.</text>
</comment>
<sequence length="470" mass="52390">MPGQLTINPRKAGASLRVAIVGGGLAGIAAAFTLQRGGHSVTVLERSDGTARSDGGIRSPPNMTRILNHWGLGRQLAKAAVKCQQFVFHQGDGEMLGLLPLHEDFLADLMADFIFLKHGDLQSMLLELATREGVEFRYNTAVESVDCDSMSVTLEDGERLYADLVVGADGPNSMVRTEVVGAEVTGVRDGILSLTMSIPTDLMRDDDELRSLATDETWWTWLGSGVLIVGSLAGQKEYSVLVTLQGVPQETLKQYDESWDKTYPIEHFGLDWSTYDIRVQKLMKLAQNVKPTVHVGRPDLDSCVCERARIVVVGEAAHPFVPGCQQSASMAIEDAETLGGLFSRIQHRSQISRMLAAHEEIRLPRCNYVRDYELRKRMMMTAPIGPEQKARDAGIRRMMTYNDHIDEHRFNEMWGDELELFSYFATEKVDDWWTKWGSLLARDTGKPEVPLTPTVEVSISSGHRRSTFVY</sequence>
<dbReference type="AlphaFoldDB" id="A0AAD7IWV6"/>
<dbReference type="InterPro" id="IPR036188">
    <property type="entry name" value="FAD/NAD-bd_sf"/>
</dbReference>
<evidence type="ECO:0000256" key="3">
    <source>
        <dbReference type="ARBA" id="ARBA00022827"/>
    </source>
</evidence>
<evidence type="ECO:0000256" key="4">
    <source>
        <dbReference type="ARBA" id="ARBA00023002"/>
    </source>
</evidence>
<proteinExistence type="inferred from homology"/>
<evidence type="ECO:0000313" key="8">
    <source>
        <dbReference type="Proteomes" id="UP001215280"/>
    </source>
</evidence>
<keyword evidence="5" id="KW-0503">Monooxygenase</keyword>
<keyword evidence="2" id="KW-0285">Flavoprotein</keyword>